<dbReference type="Pfam" id="PF00271">
    <property type="entry name" value="Helicase_C"/>
    <property type="match status" value="1"/>
</dbReference>
<proteinExistence type="predicted"/>
<name>A0ABU9QZF6_9BURK</name>
<dbReference type="CDD" id="cd18785">
    <property type="entry name" value="SF2_C"/>
    <property type="match status" value="1"/>
</dbReference>
<dbReference type="Gene3D" id="3.40.50.300">
    <property type="entry name" value="P-loop containing nucleotide triphosphate hydrolases"/>
    <property type="match status" value="2"/>
</dbReference>
<dbReference type="InterPro" id="IPR006935">
    <property type="entry name" value="Helicase/UvrB_N"/>
</dbReference>
<protein>
    <submittedName>
        <fullName evidence="2">DEAD/DEAH box helicase family protein</fullName>
    </submittedName>
</protein>
<dbReference type="GO" id="GO:0004386">
    <property type="term" value="F:helicase activity"/>
    <property type="evidence" value="ECO:0007669"/>
    <property type="project" value="UniProtKB-KW"/>
</dbReference>
<comment type="caution">
    <text evidence="2">The sequence shown here is derived from an EMBL/GenBank/DDBJ whole genome shotgun (WGS) entry which is preliminary data.</text>
</comment>
<keyword evidence="2" id="KW-0347">Helicase</keyword>
<organism evidence="2 3">
    <name type="scientific">Paraburkholderia azotifigens</name>
    <dbReference type="NCBI Taxonomy" id="2057004"/>
    <lineage>
        <taxon>Bacteria</taxon>
        <taxon>Pseudomonadati</taxon>
        <taxon>Pseudomonadota</taxon>
        <taxon>Betaproteobacteria</taxon>
        <taxon>Burkholderiales</taxon>
        <taxon>Burkholderiaceae</taxon>
        <taxon>Paraburkholderia</taxon>
    </lineage>
</organism>
<keyword evidence="2" id="KW-0547">Nucleotide-binding</keyword>
<dbReference type="InterPro" id="IPR054347">
    <property type="entry name" value="TOTE_primase"/>
</dbReference>
<dbReference type="PANTHER" id="PTHR47396">
    <property type="entry name" value="TYPE I RESTRICTION ENZYME ECOKI R PROTEIN"/>
    <property type="match status" value="1"/>
</dbReference>
<keyword evidence="2" id="KW-0067">ATP-binding</keyword>
<dbReference type="InterPro" id="IPR001650">
    <property type="entry name" value="Helicase_C-like"/>
</dbReference>
<gene>
    <name evidence="2" type="ORF">V4C56_11045</name>
</gene>
<reference evidence="2 3" key="1">
    <citation type="submission" date="2024-01" db="EMBL/GenBank/DDBJ databases">
        <title>The diversity of rhizobia nodulating Mimosa spp. in eleven states of Brazil covering several biomes is determined by host plant, location, and edaphic factors.</title>
        <authorList>
            <person name="Rouws L."/>
            <person name="Barauna A."/>
            <person name="Beukes C."/>
            <person name="De Faria S.M."/>
            <person name="Gross E."/>
            <person name="Dos Reis Junior F.B."/>
            <person name="Simon M."/>
            <person name="Maluk M."/>
            <person name="Odee D.W."/>
            <person name="Kenicer G."/>
            <person name="Young J.P.W."/>
            <person name="Reis V.M."/>
            <person name="Zilli J."/>
            <person name="James E.K."/>
        </authorList>
    </citation>
    <scope>NUCLEOTIDE SEQUENCE [LARGE SCALE GENOMIC DNA]</scope>
    <source>
        <strain evidence="2 3">JPY530</strain>
    </source>
</reference>
<dbReference type="PANTHER" id="PTHR47396:SF1">
    <property type="entry name" value="ATP-DEPENDENT HELICASE IRC3-RELATED"/>
    <property type="match status" value="1"/>
</dbReference>
<dbReference type="EMBL" id="JAZHGA010000006">
    <property type="protein sequence ID" value="MEM5340165.1"/>
    <property type="molecule type" value="Genomic_DNA"/>
</dbReference>
<dbReference type="InterPro" id="IPR050742">
    <property type="entry name" value="Helicase_Restrict-Modif_Enz"/>
</dbReference>
<evidence type="ECO:0000313" key="2">
    <source>
        <dbReference type="EMBL" id="MEM5340165.1"/>
    </source>
</evidence>
<accession>A0ABU9QZF6</accession>
<dbReference type="SUPFAM" id="SSF52540">
    <property type="entry name" value="P-loop containing nucleoside triphosphate hydrolases"/>
    <property type="match status" value="2"/>
</dbReference>
<dbReference type="Pfam" id="PF22548">
    <property type="entry name" value="AEP-TOTE"/>
    <property type="match status" value="1"/>
</dbReference>
<dbReference type="Pfam" id="PF04851">
    <property type="entry name" value="ResIII"/>
    <property type="match status" value="1"/>
</dbReference>
<dbReference type="InterPro" id="IPR027417">
    <property type="entry name" value="P-loop_NTPase"/>
</dbReference>
<dbReference type="Proteomes" id="UP001481677">
    <property type="component" value="Unassembled WGS sequence"/>
</dbReference>
<dbReference type="SMART" id="SM00487">
    <property type="entry name" value="DEXDc"/>
    <property type="match status" value="1"/>
</dbReference>
<evidence type="ECO:0000313" key="3">
    <source>
        <dbReference type="Proteomes" id="UP001481677"/>
    </source>
</evidence>
<evidence type="ECO:0000259" key="1">
    <source>
        <dbReference type="PROSITE" id="PS51192"/>
    </source>
</evidence>
<dbReference type="RefSeq" id="WP_342958756.1">
    <property type="nucleotide sequence ID" value="NZ_JAZHFZ010000009.1"/>
</dbReference>
<keyword evidence="2" id="KW-0378">Hydrolase</keyword>
<dbReference type="PROSITE" id="PS51192">
    <property type="entry name" value="HELICASE_ATP_BIND_1"/>
    <property type="match status" value="1"/>
</dbReference>
<sequence>MSTTWQAVPAVHPDLATGRGEHDLRRTFLMNSASDELEKLRIENIRLRALLDAHGIDSRPLLPPSAAPSQPESSHLNPDEKVALFRRLFQGRVDTYPIRWESKAGKSGYSPACANEWRPGVCEKPRIKCSECGNRLLIPLSDQIIYDHLAGRHTIGVYPLLADDTCRFLAVDFDDADWREDAKAFRSSCLELGVPAAMEISRSGNGAHIWIFFESRVPARDARRLGTAIISHTCARTRQLKLASYDRLFPNQDTTPKGGFGNLIALPLQKTPRERGCTVFVDEQLRPYADQWAYLASLQPLAPDVIETAISVATGGTHPLDVTFVANEDQDKPWKLSPILETRLPGRMPEALSVTLANLVYFEKSALPQPLLNRLIRLAAFPNPEFFKAQAMRFPVWDKPRIIGCAENYPRYVALPRGCLDAARDLLRENHIRCDIHDERFAGDPLDVVFAGTLRPDQETAITAMLRHDTGVLCAPTAFGKTVSAAALIARRGVNTLVLVHRTELLKQWQERLQSFLGVGKGMVGTIGGGKARRSGKIDIAVMQSLSRRGETSELVEHYGHVIVDECHHLSAVSFEALLKRVKAMFVLGLTATPVRRDGQHPIIFMQCGPIRHTVVRAATAPHDLEVIPRVWPGKIDLPAEAGIQDVFRQVADDVQRTIAIANEVESAFSLGRKVLVLTERTDHIAAIEKALNGRVTRIHILHGRMSKRQRDLVIEELDALPADAPRVLLATGKLVGEGFDHPPLDTLVLAMPISWKGTLQQYAGRLHREHATKADVRIIDFVDGGHPGLLRMWDKRQAGYRAMGYRIEGGRPADDLL</sequence>
<dbReference type="InterPro" id="IPR014001">
    <property type="entry name" value="Helicase_ATP-bd"/>
</dbReference>
<feature type="domain" description="Helicase ATP-binding" evidence="1">
    <location>
        <begin position="462"/>
        <end position="612"/>
    </location>
</feature>
<keyword evidence="3" id="KW-1185">Reference proteome</keyword>
<dbReference type="CDD" id="cd17926">
    <property type="entry name" value="DEXHc_RE"/>
    <property type="match status" value="1"/>
</dbReference>